<dbReference type="Proteomes" id="UP001482620">
    <property type="component" value="Unassembled WGS sequence"/>
</dbReference>
<keyword evidence="1" id="KW-0732">Signal</keyword>
<sequence length="112" mass="12711">MYTGYESGAAIMERLCVFRRSVRWLLLLLPLLLLLLSGGEGRESELNYVTCGSLVKLLNTRHNVRLHSHDVKYGSGNRGPEFKKEIWACKAVVMLFNRVKAGFIVGKLLYPQ</sequence>
<dbReference type="Gene3D" id="2.80.10.50">
    <property type="match status" value="1"/>
</dbReference>
<proteinExistence type="predicted"/>
<evidence type="ECO:0000313" key="2">
    <source>
        <dbReference type="EMBL" id="MEQ2254004.1"/>
    </source>
</evidence>
<dbReference type="SUPFAM" id="SSF82109">
    <property type="entry name" value="MIR domain"/>
    <property type="match status" value="1"/>
</dbReference>
<comment type="caution">
    <text evidence="2">The sequence shown here is derived from an EMBL/GenBank/DDBJ whole genome shotgun (WGS) entry which is preliminary data.</text>
</comment>
<feature type="signal peptide" evidence="1">
    <location>
        <begin position="1"/>
        <end position="41"/>
    </location>
</feature>
<dbReference type="PANTHER" id="PTHR46809:SF1">
    <property type="entry name" value="STROMAL CELL-DERIVED FACTOR 2-LIKE PROTEIN 1"/>
    <property type="match status" value="1"/>
</dbReference>
<accession>A0ABV0VA96</accession>
<gene>
    <name evidence="2" type="ORF">ILYODFUR_038467</name>
</gene>
<dbReference type="PANTHER" id="PTHR46809">
    <property type="entry name" value="STROMAL CELL-DERIVED FACTOR 2-LIKE PROTEIN"/>
    <property type="match status" value="1"/>
</dbReference>
<evidence type="ECO:0000313" key="3">
    <source>
        <dbReference type="Proteomes" id="UP001482620"/>
    </source>
</evidence>
<dbReference type="InterPro" id="IPR036300">
    <property type="entry name" value="MIR_dom_sf"/>
</dbReference>
<organism evidence="2 3">
    <name type="scientific">Ilyodon furcidens</name>
    <name type="common">goldbreast splitfin</name>
    <dbReference type="NCBI Taxonomy" id="33524"/>
    <lineage>
        <taxon>Eukaryota</taxon>
        <taxon>Metazoa</taxon>
        <taxon>Chordata</taxon>
        <taxon>Craniata</taxon>
        <taxon>Vertebrata</taxon>
        <taxon>Euteleostomi</taxon>
        <taxon>Actinopterygii</taxon>
        <taxon>Neopterygii</taxon>
        <taxon>Teleostei</taxon>
        <taxon>Neoteleostei</taxon>
        <taxon>Acanthomorphata</taxon>
        <taxon>Ovalentaria</taxon>
        <taxon>Atherinomorphae</taxon>
        <taxon>Cyprinodontiformes</taxon>
        <taxon>Goodeidae</taxon>
        <taxon>Ilyodon</taxon>
    </lineage>
</organism>
<reference evidence="2 3" key="1">
    <citation type="submission" date="2021-06" db="EMBL/GenBank/DDBJ databases">
        <authorList>
            <person name="Palmer J.M."/>
        </authorList>
    </citation>
    <scope>NUCLEOTIDE SEQUENCE [LARGE SCALE GENOMIC DNA]</scope>
    <source>
        <strain evidence="3">if_2019</strain>
        <tissue evidence="2">Muscle</tissue>
    </source>
</reference>
<name>A0ABV0VA96_9TELE</name>
<dbReference type="EMBL" id="JAHRIQ010102236">
    <property type="protein sequence ID" value="MEQ2254004.1"/>
    <property type="molecule type" value="Genomic_DNA"/>
</dbReference>
<protein>
    <submittedName>
        <fullName evidence="2">Uncharacterized protein</fullName>
    </submittedName>
</protein>
<feature type="chain" id="PRO_5047103960" evidence="1">
    <location>
        <begin position="42"/>
        <end position="112"/>
    </location>
</feature>
<keyword evidence="3" id="KW-1185">Reference proteome</keyword>
<evidence type="ECO:0000256" key="1">
    <source>
        <dbReference type="SAM" id="SignalP"/>
    </source>
</evidence>